<proteinExistence type="predicted"/>
<name>A0ABS0TFN7_9FLAO</name>
<dbReference type="Proteomes" id="UP000635665">
    <property type="component" value="Unassembled WGS sequence"/>
</dbReference>
<dbReference type="RefSeq" id="WP_198638403.1">
    <property type="nucleotide sequence ID" value="NZ_JAEHNY010000006.1"/>
</dbReference>
<sequence length="172" mass="20139">MNELNYASFGKLLIKLQFLETIIKLFISLCNSSVKENKKYRIKELSSRNILDNNTEKTKQTLGQLMIIIKSEIPNFDNAEFKELLSKRNKFIHSFHKEFLSKKEIDEKEVTKFIEKLWSLTDKYTKVFTGLISISAKSIGKGKVSVEEIEEDEKHLYNYLIENSKQTAYNND</sequence>
<gene>
    <name evidence="1" type="ORF">I6U50_07520</name>
</gene>
<evidence type="ECO:0000313" key="1">
    <source>
        <dbReference type="EMBL" id="MBI6119869.1"/>
    </source>
</evidence>
<dbReference type="EMBL" id="JAEHNY010000006">
    <property type="protein sequence ID" value="MBI6119869.1"/>
    <property type="molecule type" value="Genomic_DNA"/>
</dbReference>
<keyword evidence="2" id="KW-1185">Reference proteome</keyword>
<accession>A0ABS0TFN7</accession>
<evidence type="ECO:0008006" key="3">
    <source>
        <dbReference type="Google" id="ProtNLM"/>
    </source>
</evidence>
<evidence type="ECO:0000313" key="2">
    <source>
        <dbReference type="Proteomes" id="UP000635665"/>
    </source>
</evidence>
<comment type="caution">
    <text evidence="1">The sequence shown here is derived from an EMBL/GenBank/DDBJ whole genome shotgun (WGS) entry which is preliminary data.</text>
</comment>
<organism evidence="1 2">
    <name type="scientific">Salegentibacter maritimus</name>
    <dbReference type="NCBI Taxonomy" id="2794347"/>
    <lineage>
        <taxon>Bacteria</taxon>
        <taxon>Pseudomonadati</taxon>
        <taxon>Bacteroidota</taxon>
        <taxon>Flavobacteriia</taxon>
        <taxon>Flavobacteriales</taxon>
        <taxon>Flavobacteriaceae</taxon>
        <taxon>Salegentibacter</taxon>
    </lineage>
</organism>
<protein>
    <recommendedName>
        <fullName evidence="3">Apea-like HEPN domain-containing protein</fullName>
    </recommendedName>
</protein>
<reference evidence="1 2" key="1">
    <citation type="submission" date="2020-12" db="EMBL/GenBank/DDBJ databases">
        <title>Salegentibacter orientalis sp. nov., isolated from costal sediment.</title>
        <authorList>
            <person name="Lian F.-B."/>
        </authorList>
    </citation>
    <scope>NUCLEOTIDE SEQUENCE [LARGE SCALE GENOMIC DNA]</scope>
    <source>
        <strain evidence="1 2">F60176</strain>
    </source>
</reference>